<dbReference type="AlphaFoldDB" id="A0A9P1DLC0"/>
<gene>
    <name evidence="2" type="ORF">C1SCF055_LOCUS37476</name>
</gene>
<evidence type="ECO:0000313" key="3">
    <source>
        <dbReference type="EMBL" id="CAL1165789.1"/>
    </source>
</evidence>
<evidence type="ECO:0000313" key="2">
    <source>
        <dbReference type="EMBL" id="CAI4012414.1"/>
    </source>
</evidence>
<dbReference type="EMBL" id="CAMXCT030005446">
    <property type="protein sequence ID" value="CAL4799726.1"/>
    <property type="molecule type" value="Genomic_DNA"/>
</dbReference>
<dbReference type="Proteomes" id="UP001152797">
    <property type="component" value="Unassembled WGS sequence"/>
</dbReference>
<dbReference type="EMBL" id="CAMXCT010005446">
    <property type="protein sequence ID" value="CAI4012414.1"/>
    <property type="molecule type" value="Genomic_DNA"/>
</dbReference>
<comment type="caution">
    <text evidence="2">The sequence shown here is derived from an EMBL/GenBank/DDBJ whole genome shotgun (WGS) entry which is preliminary data.</text>
</comment>
<evidence type="ECO:0000313" key="4">
    <source>
        <dbReference type="Proteomes" id="UP001152797"/>
    </source>
</evidence>
<organism evidence="2">
    <name type="scientific">Cladocopium goreaui</name>
    <dbReference type="NCBI Taxonomy" id="2562237"/>
    <lineage>
        <taxon>Eukaryota</taxon>
        <taxon>Sar</taxon>
        <taxon>Alveolata</taxon>
        <taxon>Dinophyceae</taxon>
        <taxon>Suessiales</taxon>
        <taxon>Symbiodiniaceae</taxon>
        <taxon>Cladocopium</taxon>
    </lineage>
</organism>
<keyword evidence="1" id="KW-1133">Transmembrane helix</keyword>
<reference evidence="3" key="2">
    <citation type="submission" date="2024-04" db="EMBL/GenBank/DDBJ databases">
        <authorList>
            <person name="Chen Y."/>
            <person name="Shah S."/>
            <person name="Dougan E. K."/>
            <person name="Thang M."/>
            <person name="Chan C."/>
        </authorList>
    </citation>
    <scope>NUCLEOTIDE SEQUENCE [LARGE SCALE GENOMIC DNA]</scope>
</reference>
<name>A0A9P1DLC0_9DINO</name>
<sequence length="176" mass="20506">MDVTVLLFTAILAFVMGNFLMYGIKTMSSWMFWRTSLDGLVEKETPEGVTMQSIGVGTDLTMDEIMMVSDHIREVNRMDTQFIEREIHDMEIENYRREIVNIQQTSVPRQSFEAMRIHCEAEKAEMIRTCRRELREITQNPVYFTRCQNMNLKLVDRSPRDSPMGIAPLAMQLTAL</sequence>
<dbReference type="EMBL" id="CAMXCT020005446">
    <property type="protein sequence ID" value="CAL1165789.1"/>
    <property type="molecule type" value="Genomic_DNA"/>
</dbReference>
<feature type="transmembrane region" description="Helical" evidence="1">
    <location>
        <begin position="6"/>
        <end position="24"/>
    </location>
</feature>
<proteinExistence type="predicted"/>
<protein>
    <submittedName>
        <fullName evidence="2">Uncharacterized protein</fullName>
    </submittedName>
</protein>
<keyword evidence="1" id="KW-0812">Transmembrane</keyword>
<keyword evidence="4" id="KW-1185">Reference proteome</keyword>
<accession>A0A9P1DLC0</accession>
<evidence type="ECO:0000256" key="1">
    <source>
        <dbReference type="SAM" id="Phobius"/>
    </source>
</evidence>
<reference evidence="2" key="1">
    <citation type="submission" date="2022-10" db="EMBL/GenBank/DDBJ databases">
        <authorList>
            <person name="Chen Y."/>
            <person name="Dougan E. K."/>
            <person name="Chan C."/>
            <person name="Rhodes N."/>
            <person name="Thang M."/>
        </authorList>
    </citation>
    <scope>NUCLEOTIDE SEQUENCE</scope>
</reference>
<keyword evidence="1" id="KW-0472">Membrane</keyword>